<dbReference type="AlphaFoldDB" id="A0A8T0ZYH1"/>
<dbReference type="Proteomes" id="UP000774804">
    <property type="component" value="Unassembled WGS sequence"/>
</dbReference>
<gene>
    <name evidence="1" type="ORF">PC113_g919</name>
    <name evidence="2" type="ORF">PC115_g9140</name>
    <name evidence="3" type="ORF">PC117_g10577</name>
    <name evidence="4" type="ORF">PC118_g9468</name>
    <name evidence="5" type="ORF">PC129_g8000</name>
</gene>
<protein>
    <submittedName>
        <fullName evidence="1">Uncharacterized protein</fullName>
    </submittedName>
</protein>
<accession>A0A8T0ZYH1</accession>
<comment type="caution">
    <text evidence="1">The sequence shown here is derived from an EMBL/GenBank/DDBJ whole genome shotgun (WGS) entry which is preliminary data.</text>
</comment>
<evidence type="ECO:0000313" key="3">
    <source>
        <dbReference type="EMBL" id="KAG2940334.1"/>
    </source>
</evidence>
<evidence type="ECO:0000313" key="2">
    <source>
        <dbReference type="EMBL" id="KAG2922811.1"/>
    </source>
</evidence>
<evidence type="ECO:0000313" key="1">
    <source>
        <dbReference type="EMBL" id="KAG2868618.1"/>
    </source>
</evidence>
<organism evidence="1 6">
    <name type="scientific">Phytophthora cactorum</name>
    <dbReference type="NCBI Taxonomy" id="29920"/>
    <lineage>
        <taxon>Eukaryota</taxon>
        <taxon>Sar</taxon>
        <taxon>Stramenopiles</taxon>
        <taxon>Oomycota</taxon>
        <taxon>Peronosporomycetes</taxon>
        <taxon>Peronosporales</taxon>
        <taxon>Peronosporaceae</taxon>
        <taxon>Phytophthora</taxon>
    </lineage>
</organism>
<dbReference type="Proteomes" id="UP000760860">
    <property type="component" value="Unassembled WGS sequence"/>
</dbReference>
<dbReference type="Proteomes" id="UP000697107">
    <property type="component" value="Unassembled WGS sequence"/>
</dbReference>
<reference evidence="1" key="1">
    <citation type="submission" date="2018-10" db="EMBL/GenBank/DDBJ databases">
        <title>Effector identification in a new, highly contiguous assembly of the strawberry crown rot pathogen Phytophthora cactorum.</title>
        <authorList>
            <person name="Armitage A.D."/>
            <person name="Nellist C.F."/>
            <person name="Bates H."/>
            <person name="Vickerstaff R.J."/>
            <person name="Harrison R.J."/>
        </authorList>
    </citation>
    <scope>NUCLEOTIDE SEQUENCE</scope>
    <source>
        <strain evidence="1">15-7</strain>
        <strain evidence="2">4032</strain>
        <strain evidence="3">4040</strain>
        <strain evidence="4">P415</strain>
        <strain evidence="5">P421</strain>
    </source>
</reference>
<dbReference type="Proteomes" id="UP000735874">
    <property type="component" value="Unassembled WGS sequence"/>
</dbReference>
<name>A0A8T0ZYH1_9STRA</name>
<dbReference type="Proteomes" id="UP000736787">
    <property type="component" value="Unassembled WGS sequence"/>
</dbReference>
<evidence type="ECO:0000313" key="4">
    <source>
        <dbReference type="EMBL" id="KAG2983336.1"/>
    </source>
</evidence>
<evidence type="ECO:0000313" key="5">
    <source>
        <dbReference type="EMBL" id="KAG3221253.1"/>
    </source>
</evidence>
<dbReference type="EMBL" id="RCML01000260">
    <property type="protein sequence ID" value="KAG2983336.1"/>
    <property type="molecule type" value="Genomic_DNA"/>
</dbReference>
<evidence type="ECO:0000313" key="6">
    <source>
        <dbReference type="Proteomes" id="UP000735874"/>
    </source>
</evidence>
<proteinExistence type="predicted"/>
<dbReference type="EMBL" id="RCMI01000246">
    <property type="protein sequence ID" value="KAG2922811.1"/>
    <property type="molecule type" value="Genomic_DNA"/>
</dbReference>
<dbReference type="EMBL" id="RCMK01000259">
    <property type="protein sequence ID" value="KAG2940334.1"/>
    <property type="molecule type" value="Genomic_DNA"/>
</dbReference>
<sequence>MAKRNWRRKFKSCEDADDGTAKLQMPRQMRQRLDTACCTYMRPETAAASGSMATPSMLDEASAIRQKPAVARGDSRIKKI</sequence>
<dbReference type="EMBL" id="RCMV01000226">
    <property type="protein sequence ID" value="KAG3221253.1"/>
    <property type="molecule type" value="Genomic_DNA"/>
</dbReference>
<dbReference type="EMBL" id="RCMG01000009">
    <property type="protein sequence ID" value="KAG2868618.1"/>
    <property type="molecule type" value="Genomic_DNA"/>
</dbReference>